<feature type="binding site" evidence="2">
    <location>
        <begin position="121"/>
        <end position="124"/>
    </location>
    <ligand>
        <name>ATP</name>
        <dbReference type="ChEBI" id="CHEBI:30616"/>
    </ligand>
</feature>
<gene>
    <name evidence="2" type="primary">bioD</name>
    <name evidence="3" type="ORF">CCR94_08690</name>
</gene>
<feature type="active site" evidence="2">
    <location>
        <position position="41"/>
    </location>
</feature>
<dbReference type="GO" id="GO:0004141">
    <property type="term" value="F:dethiobiotin synthase activity"/>
    <property type="evidence" value="ECO:0007669"/>
    <property type="project" value="UniProtKB-UniRule"/>
</dbReference>
<comment type="similarity">
    <text evidence="2">Belongs to the dethiobiotin synthetase family.</text>
</comment>
<feature type="binding site" evidence="2">
    <location>
        <begin position="16"/>
        <end position="21"/>
    </location>
    <ligand>
        <name>ATP</name>
        <dbReference type="ChEBI" id="CHEBI:30616"/>
    </ligand>
</feature>
<keyword evidence="2" id="KW-0547">Nucleotide-binding</keyword>
<dbReference type="Proteomes" id="UP000239089">
    <property type="component" value="Unassembled WGS sequence"/>
</dbReference>
<dbReference type="EC" id="6.3.3.3" evidence="2"/>
<sequence>MGRAVQSFFVTSTGTGVGKTYTTCALIRQARALGKKVAATKPLISGFDKEKIAESDTGAILAALGEDLSEANARKISPWRFAAPLAPNMAAAAEGRAVDCDALFAHSRAFLAEKTEVALIEGVGGVMVPLDARKTVLDWIAASGAPAILVVGAYLGTISHTLTAVEVLQMRKIPLAAVIVNEGVNDEVPFAATRAELAARLATKILPLRRGAAGETLRDLLSPADCA</sequence>
<feature type="binding site" evidence="2">
    <location>
        <position position="121"/>
    </location>
    <ligand>
        <name>Mg(2+)</name>
        <dbReference type="ChEBI" id="CHEBI:18420"/>
    </ligand>
</feature>
<dbReference type="GO" id="GO:0009102">
    <property type="term" value="P:biotin biosynthetic process"/>
    <property type="evidence" value="ECO:0007669"/>
    <property type="project" value="UniProtKB-UniRule"/>
</dbReference>
<comment type="catalytic activity">
    <reaction evidence="2">
        <text>(7R,8S)-7,8-diammoniononanoate + CO2 + ATP = (4R,5S)-dethiobiotin + ADP + phosphate + 3 H(+)</text>
        <dbReference type="Rhea" id="RHEA:15805"/>
        <dbReference type="ChEBI" id="CHEBI:15378"/>
        <dbReference type="ChEBI" id="CHEBI:16526"/>
        <dbReference type="ChEBI" id="CHEBI:30616"/>
        <dbReference type="ChEBI" id="CHEBI:43474"/>
        <dbReference type="ChEBI" id="CHEBI:149469"/>
        <dbReference type="ChEBI" id="CHEBI:149473"/>
        <dbReference type="ChEBI" id="CHEBI:456216"/>
        <dbReference type="EC" id="6.3.3.3"/>
    </reaction>
</comment>
<dbReference type="HAMAP" id="MF_00336">
    <property type="entry name" value="BioD"/>
    <property type="match status" value="1"/>
</dbReference>
<dbReference type="EMBL" id="NHSJ01000056">
    <property type="protein sequence ID" value="PPQ31554.1"/>
    <property type="molecule type" value="Genomic_DNA"/>
</dbReference>
<feature type="binding site" evidence="2">
    <location>
        <position position="45"/>
    </location>
    <ligand>
        <name>substrate</name>
    </ligand>
</feature>
<dbReference type="PANTHER" id="PTHR43210:SF5">
    <property type="entry name" value="DETHIOBIOTIN SYNTHETASE"/>
    <property type="match status" value="1"/>
</dbReference>
<dbReference type="CDD" id="cd03109">
    <property type="entry name" value="DTBS"/>
    <property type="match status" value="1"/>
</dbReference>
<keyword evidence="4" id="KW-1185">Reference proteome</keyword>
<comment type="function">
    <text evidence="2">Catalyzes a mechanistically unusual reaction, the ATP-dependent insertion of CO2 between the N7 and N8 nitrogen atoms of 7,8-diaminopelargonic acid (DAPA, also called 7,8-diammoniononanoate) to form a ureido ring.</text>
</comment>
<dbReference type="PIRSF" id="PIRSF006755">
    <property type="entry name" value="DTB_synth"/>
    <property type="match status" value="1"/>
</dbReference>
<keyword evidence="2" id="KW-0460">Magnesium</keyword>
<feature type="binding site" evidence="2">
    <location>
        <position position="20"/>
    </location>
    <ligand>
        <name>Mg(2+)</name>
        <dbReference type="ChEBI" id="CHEBI:18420"/>
    </ligand>
</feature>
<dbReference type="UniPathway" id="UPA00078">
    <property type="reaction ID" value="UER00161"/>
</dbReference>
<feature type="binding site" evidence="2">
    <location>
        <position position="56"/>
    </location>
    <ligand>
        <name>ATP</name>
        <dbReference type="ChEBI" id="CHEBI:30616"/>
    </ligand>
</feature>
<reference evidence="3 4" key="1">
    <citation type="journal article" date="2018" name="Arch. Microbiol.">
        <title>New insights into the metabolic potential of the phototrophic purple bacterium Rhodopila globiformis DSM 161(T) from its draft genome sequence and evidence for a vanadium-dependent nitrogenase.</title>
        <authorList>
            <person name="Imhoff J.F."/>
            <person name="Rahn T."/>
            <person name="Kunzel S."/>
            <person name="Neulinger S.C."/>
        </authorList>
    </citation>
    <scope>NUCLEOTIDE SEQUENCE [LARGE SCALE GENOMIC DNA]</scope>
    <source>
        <strain evidence="3 4">DSM 16996</strain>
    </source>
</reference>
<proteinExistence type="inferred from homology"/>
<keyword evidence="2" id="KW-0963">Cytoplasm</keyword>
<feature type="binding site" evidence="2">
    <location>
        <begin position="181"/>
        <end position="182"/>
    </location>
    <ligand>
        <name>ATP</name>
        <dbReference type="ChEBI" id="CHEBI:30616"/>
    </ligand>
</feature>
<accession>A0A2S6NAD0</accession>
<comment type="cofactor">
    <cofactor evidence="2">
        <name>Mg(2+)</name>
        <dbReference type="ChEBI" id="CHEBI:18420"/>
    </cofactor>
</comment>
<dbReference type="GO" id="GO:0005829">
    <property type="term" value="C:cytosol"/>
    <property type="evidence" value="ECO:0007669"/>
    <property type="project" value="TreeGrafter"/>
</dbReference>
<dbReference type="GO" id="GO:0005524">
    <property type="term" value="F:ATP binding"/>
    <property type="evidence" value="ECO:0007669"/>
    <property type="project" value="UniProtKB-UniRule"/>
</dbReference>
<comment type="pathway">
    <text evidence="2">Cofactor biosynthesis; biotin biosynthesis; biotin from 7,8-diaminononanoate: step 1/2.</text>
</comment>
<name>A0A2S6NAD0_9HYPH</name>
<keyword evidence="2" id="KW-0067">ATP-binding</keyword>
<protein>
    <recommendedName>
        <fullName evidence="2">ATP-dependent dethiobiotin synthetase BioD</fullName>
        <ecNumber evidence="2">6.3.3.3</ecNumber>
    </recommendedName>
    <alternativeName>
        <fullName evidence="2">DTB synthetase</fullName>
        <shortName evidence="2">DTBS</shortName>
    </alternativeName>
    <alternativeName>
        <fullName evidence="2">Dethiobiotin synthase</fullName>
    </alternativeName>
</protein>
<comment type="caution">
    <text evidence="2">Lacks conserved residue(s) required for the propagation of feature annotation.</text>
</comment>
<comment type="subunit">
    <text evidence="2">Homodimer.</text>
</comment>
<keyword evidence="2" id="KW-0436">Ligase</keyword>
<feature type="binding site" evidence="2">
    <location>
        <position position="56"/>
    </location>
    <ligand>
        <name>Mg(2+)</name>
        <dbReference type="ChEBI" id="CHEBI:18420"/>
    </ligand>
</feature>
<dbReference type="NCBIfam" id="TIGR00347">
    <property type="entry name" value="bioD"/>
    <property type="match status" value="1"/>
</dbReference>
<keyword evidence="1 2" id="KW-0093">Biotin biosynthesis</keyword>
<dbReference type="Pfam" id="PF13500">
    <property type="entry name" value="AAA_26"/>
    <property type="match status" value="1"/>
</dbReference>
<dbReference type="InterPro" id="IPR027417">
    <property type="entry name" value="P-loop_NTPase"/>
</dbReference>
<evidence type="ECO:0000256" key="1">
    <source>
        <dbReference type="ARBA" id="ARBA00022756"/>
    </source>
</evidence>
<organism evidence="3 4">
    <name type="scientific">Rhodoblastus sphagnicola</name>
    <dbReference type="NCBI Taxonomy" id="333368"/>
    <lineage>
        <taxon>Bacteria</taxon>
        <taxon>Pseudomonadati</taxon>
        <taxon>Pseudomonadota</taxon>
        <taxon>Alphaproteobacteria</taxon>
        <taxon>Hyphomicrobiales</taxon>
        <taxon>Rhodoblastaceae</taxon>
        <taxon>Rhodoblastus</taxon>
    </lineage>
</organism>
<evidence type="ECO:0000256" key="2">
    <source>
        <dbReference type="HAMAP-Rule" id="MF_00336"/>
    </source>
</evidence>
<dbReference type="SUPFAM" id="SSF52540">
    <property type="entry name" value="P-loop containing nucleoside triphosphate hydrolases"/>
    <property type="match status" value="1"/>
</dbReference>
<evidence type="ECO:0000313" key="4">
    <source>
        <dbReference type="Proteomes" id="UP000239089"/>
    </source>
</evidence>
<dbReference type="Gene3D" id="3.40.50.300">
    <property type="entry name" value="P-loop containing nucleotide triphosphate hydrolases"/>
    <property type="match status" value="1"/>
</dbReference>
<dbReference type="AlphaFoldDB" id="A0A2S6NAD0"/>
<evidence type="ECO:0000313" key="3">
    <source>
        <dbReference type="EMBL" id="PPQ31554.1"/>
    </source>
</evidence>
<dbReference type="PANTHER" id="PTHR43210">
    <property type="entry name" value="DETHIOBIOTIN SYNTHETASE"/>
    <property type="match status" value="1"/>
</dbReference>
<comment type="subcellular location">
    <subcellularLocation>
        <location evidence="2">Cytoplasm</location>
    </subcellularLocation>
</comment>
<dbReference type="GO" id="GO:0000287">
    <property type="term" value="F:magnesium ion binding"/>
    <property type="evidence" value="ECO:0007669"/>
    <property type="project" value="UniProtKB-UniRule"/>
</dbReference>
<keyword evidence="2" id="KW-0479">Metal-binding</keyword>
<dbReference type="InterPro" id="IPR004472">
    <property type="entry name" value="DTB_synth_BioD"/>
</dbReference>
<comment type="caution">
    <text evidence="3">The sequence shown here is derived from an EMBL/GenBank/DDBJ whole genome shotgun (WGS) entry which is preliminary data.</text>
</comment>